<evidence type="ECO:0000313" key="6">
    <source>
        <dbReference type="Proteomes" id="UP001153269"/>
    </source>
</evidence>
<dbReference type="EMBL" id="CADEAL010004092">
    <property type="protein sequence ID" value="CAB1451565.1"/>
    <property type="molecule type" value="Genomic_DNA"/>
</dbReference>
<feature type="compositionally biased region" description="Acidic residues" evidence="4">
    <location>
        <begin position="64"/>
        <end position="74"/>
    </location>
</feature>
<organism evidence="5 6">
    <name type="scientific">Pleuronectes platessa</name>
    <name type="common">European plaice</name>
    <dbReference type="NCBI Taxonomy" id="8262"/>
    <lineage>
        <taxon>Eukaryota</taxon>
        <taxon>Metazoa</taxon>
        <taxon>Chordata</taxon>
        <taxon>Craniata</taxon>
        <taxon>Vertebrata</taxon>
        <taxon>Euteleostomi</taxon>
        <taxon>Actinopterygii</taxon>
        <taxon>Neopterygii</taxon>
        <taxon>Teleostei</taxon>
        <taxon>Neoteleostei</taxon>
        <taxon>Acanthomorphata</taxon>
        <taxon>Carangaria</taxon>
        <taxon>Pleuronectiformes</taxon>
        <taxon>Pleuronectoidei</taxon>
        <taxon>Pleuronectidae</taxon>
        <taxon>Pleuronectes</taxon>
    </lineage>
</organism>
<keyword evidence="6" id="KW-1185">Reference proteome</keyword>
<dbReference type="Proteomes" id="UP001153269">
    <property type="component" value="Unassembled WGS sequence"/>
</dbReference>
<comment type="similarity">
    <text evidence="2">Belongs to the PKI family.</text>
</comment>
<dbReference type="Pfam" id="PF02827">
    <property type="entry name" value="PKI"/>
    <property type="match status" value="1"/>
</dbReference>
<name>A0A9N7VKV0_PLEPL</name>
<evidence type="ECO:0000256" key="4">
    <source>
        <dbReference type="SAM" id="MobiDB-lite"/>
    </source>
</evidence>
<evidence type="ECO:0000313" key="5">
    <source>
        <dbReference type="EMBL" id="CAB1451565.1"/>
    </source>
</evidence>
<dbReference type="PANTHER" id="PTHR15416">
    <property type="entry name" value="CAMP-DEPENDENT PROTEIN KINASE INHIBITOR/PKI"/>
    <property type="match status" value="1"/>
</dbReference>
<evidence type="ECO:0000256" key="2">
    <source>
        <dbReference type="ARBA" id="ARBA00006393"/>
    </source>
</evidence>
<sequence>MTDVEATLEDFIASRRSGRRNAVHDIPAGPGEQGASDLSERLAQLNINKPGEGGDAEKSQDSPDKEDESQGEGD</sequence>
<gene>
    <name evidence="5" type="ORF">PLEPLA_LOCUS39259</name>
</gene>
<evidence type="ECO:0008006" key="7">
    <source>
        <dbReference type="Google" id="ProtNLM"/>
    </source>
</evidence>
<evidence type="ECO:0000256" key="3">
    <source>
        <dbReference type="ARBA" id="ARBA00023013"/>
    </source>
</evidence>
<feature type="region of interest" description="Disordered" evidence="4">
    <location>
        <begin position="18"/>
        <end position="74"/>
    </location>
</feature>
<accession>A0A9N7VKV0</accession>
<dbReference type="AlphaFoldDB" id="A0A9N7VKV0"/>
<keyword evidence="3" id="KW-0649">Protein kinase inhibitor</keyword>
<dbReference type="InterPro" id="IPR004171">
    <property type="entry name" value="cAMP_dep_PKI"/>
</dbReference>
<protein>
    <recommendedName>
        <fullName evidence="7">cAMP-dependent protein kinase inhibitor</fullName>
    </recommendedName>
</protein>
<reference evidence="5" key="1">
    <citation type="submission" date="2020-03" db="EMBL/GenBank/DDBJ databases">
        <authorList>
            <person name="Weist P."/>
        </authorList>
    </citation>
    <scope>NUCLEOTIDE SEQUENCE</scope>
</reference>
<dbReference type="GO" id="GO:0004862">
    <property type="term" value="F:cAMP-dependent protein kinase inhibitor activity"/>
    <property type="evidence" value="ECO:0007669"/>
    <property type="project" value="InterPro"/>
</dbReference>
<proteinExistence type="inferred from homology"/>
<evidence type="ECO:0000256" key="1">
    <source>
        <dbReference type="ARBA" id="ARBA00002844"/>
    </source>
</evidence>
<comment type="caution">
    <text evidence="5">The sequence shown here is derived from an EMBL/GenBank/DDBJ whole genome shotgun (WGS) entry which is preliminary data.</text>
</comment>
<comment type="function">
    <text evidence="1">Extremely potent competitive inhibitor of cAMP-dependent protein kinase activity, this protein interacts with the catalytic subunit of the enzyme after the cAMP-induced dissociation of its regulatory chains.</text>
</comment>